<evidence type="ECO:0000256" key="9">
    <source>
        <dbReference type="RuleBase" id="RU369094"/>
    </source>
</evidence>
<reference evidence="13" key="1">
    <citation type="journal article" date="2016" name="Nat. Biotechnol.">
        <title>Sequencing wild and cultivated cassava and related species reveals extensive interspecific hybridization and genetic diversity.</title>
        <authorList>
            <person name="Bredeson J.V."/>
            <person name="Lyons J.B."/>
            <person name="Prochnik S.E."/>
            <person name="Wu G.A."/>
            <person name="Ha C.M."/>
            <person name="Edsinger-Gonzales E."/>
            <person name="Grimwood J."/>
            <person name="Schmutz J."/>
            <person name="Rabbi I.Y."/>
            <person name="Egesi C."/>
            <person name="Nauluvula P."/>
            <person name="Lebot V."/>
            <person name="Ndunguru J."/>
            <person name="Mkamilo G."/>
            <person name="Bart R.S."/>
            <person name="Setter T.L."/>
            <person name="Gleadow R.M."/>
            <person name="Kulakow P."/>
            <person name="Ferguson M.E."/>
            <person name="Rounsley S."/>
            <person name="Rokhsar D.S."/>
        </authorList>
    </citation>
    <scope>NUCLEOTIDE SEQUENCE [LARGE SCALE GENOMIC DNA]</scope>
    <source>
        <strain evidence="13">cv. AM560-2</strain>
    </source>
</reference>
<evidence type="ECO:0000256" key="4">
    <source>
        <dbReference type="ARBA" id="ARBA00023015"/>
    </source>
</evidence>
<feature type="domain" description="Dof-type" evidence="11">
    <location>
        <begin position="35"/>
        <end position="89"/>
    </location>
</feature>
<dbReference type="PANTHER" id="PTHR31992">
    <property type="entry name" value="DOF ZINC FINGER PROTEIN DOF1.4-RELATED"/>
    <property type="match status" value="1"/>
</dbReference>
<keyword evidence="3 9" id="KW-0862">Zinc</keyword>
<evidence type="ECO:0000256" key="6">
    <source>
        <dbReference type="ARBA" id="ARBA00023163"/>
    </source>
</evidence>
<dbReference type="InterPro" id="IPR003851">
    <property type="entry name" value="Znf_Dof"/>
</dbReference>
<sequence length="339" mass="36206">MMSPNNLQGKQATKEDNQTSGNRKTAATRPQEQASKCPRCDSPNTKFCYYNNYSLTQPRHFCKTCRRYWTKGGALRNVPIGGGCRKSKKVKSSSRLSGDSKDSSVSSEIGGFKFFHGLSPAMDFNLGGLSFPRLNPSPSGLYNQLSSFGDISATSAAAISVTNPCFSLDPSGSSSASLMGFNYPISSPATGFSGAIQDMGGGSMNVHTNLASSIESLSSINQDLHWKLQQQRLAVLFGGEDQKDSSVSSVPIQSQAQKPQPILFQNLEISKPEVNGIGNSRREDGNGGDIATEWFFGNSFGQVTPTPATSNSNGNNNAAAGNWNGVQSWGDLHQCNGFP</sequence>
<gene>
    <name evidence="12" type="ORF">MANES_13G102100v8</name>
</gene>
<feature type="region of interest" description="Disordered" evidence="10">
    <location>
        <begin position="84"/>
        <end position="106"/>
    </location>
</feature>
<feature type="compositionally biased region" description="Low complexity" evidence="10">
    <location>
        <begin position="93"/>
        <end position="106"/>
    </location>
</feature>
<evidence type="ECO:0000256" key="1">
    <source>
        <dbReference type="ARBA" id="ARBA00022723"/>
    </source>
</evidence>
<organism evidence="12 13">
    <name type="scientific">Manihot esculenta</name>
    <name type="common">Cassava</name>
    <name type="synonym">Jatropha manihot</name>
    <dbReference type="NCBI Taxonomy" id="3983"/>
    <lineage>
        <taxon>Eukaryota</taxon>
        <taxon>Viridiplantae</taxon>
        <taxon>Streptophyta</taxon>
        <taxon>Embryophyta</taxon>
        <taxon>Tracheophyta</taxon>
        <taxon>Spermatophyta</taxon>
        <taxon>Magnoliopsida</taxon>
        <taxon>eudicotyledons</taxon>
        <taxon>Gunneridae</taxon>
        <taxon>Pentapetalae</taxon>
        <taxon>rosids</taxon>
        <taxon>fabids</taxon>
        <taxon>Malpighiales</taxon>
        <taxon>Euphorbiaceae</taxon>
        <taxon>Crotonoideae</taxon>
        <taxon>Manihoteae</taxon>
        <taxon>Manihot</taxon>
    </lineage>
</organism>
<keyword evidence="1 9" id="KW-0479">Metal-binding</keyword>
<keyword evidence="6 9" id="KW-0804">Transcription</keyword>
<dbReference type="PROSITE" id="PS50884">
    <property type="entry name" value="ZF_DOF_2"/>
    <property type="match status" value="1"/>
</dbReference>
<keyword evidence="5 8" id="KW-0238">DNA-binding</keyword>
<evidence type="ECO:0000313" key="12">
    <source>
        <dbReference type="EMBL" id="OAY33503.1"/>
    </source>
</evidence>
<feature type="compositionally biased region" description="Polar residues" evidence="10">
    <location>
        <begin position="1"/>
        <end position="11"/>
    </location>
</feature>
<feature type="compositionally biased region" description="Polar residues" evidence="10">
    <location>
        <begin position="18"/>
        <end position="34"/>
    </location>
</feature>
<comment type="function">
    <text evidence="9">Transcription factor that binds specifically to a 5'-AA[AG]G-3' consensus core sequence.</text>
</comment>
<evidence type="ECO:0000256" key="7">
    <source>
        <dbReference type="ARBA" id="ARBA00023242"/>
    </source>
</evidence>
<dbReference type="InterPro" id="IPR045174">
    <property type="entry name" value="Dof"/>
</dbReference>
<dbReference type="Gramene" id="Manes.13G102100.1.v8.1">
    <property type="protein sequence ID" value="Manes.13G102100.1.v8.1.CDS.1"/>
    <property type="gene ID" value="Manes.13G102100.v8.1"/>
</dbReference>
<dbReference type="GO" id="GO:0003677">
    <property type="term" value="F:DNA binding"/>
    <property type="evidence" value="ECO:0007669"/>
    <property type="project" value="UniProtKB-UniRule"/>
</dbReference>
<dbReference type="GO" id="GO:0003700">
    <property type="term" value="F:DNA-binding transcription factor activity"/>
    <property type="evidence" value="ECO:0007669"/>
    <property type="project" value="UniProtKB-UniRule"/>
</dbReference>
<feature type="region of interest" description="Disordered" evidence="10">
    <location>
        <begin position="1"/>
        <end position="38"/>
    </location>
</feature>
<feature type="region of interest" description="Disordered" evidence="10">
    <location>
        <begin position="301"/>
        <end position="322"/>
    </location>
</feature>
<keyword evidence="4 9" id="KW-0805">Transcription regulation</keyword>
<accession>A0A2C9URX5</accession>
<comment type="caution">
    <text evidence="12">The sequence shown here is derived from an EMBL/GenBank/DDBJ whole genome shotgun (WGS) entry which is preliminary data.</text>
</comment>
<name>A0A2C9URX5_MANES</name>
<evidence type="ECO:0000256" key="5">
    <source>
        <dbReference type="ARBA" id="ARBA00023125"/>
    </source>
</evidence>
<evidence type="ECO:0000256" key="10">
    <source>
        <dbReference type="SAM" id="MobiDB-lite"/>
    </source>
</evidence>
<dbReference type="OrthoDB" id="1927254at2759"/>
<feature type="compositionally biased region" description="Low complexity" evidence="10">
    <location>
        <begin position="310"/>
        <end position="322"/>
    </location>
</feature>
<protein>
    <recommendedName>
        <fullName evidence="9">Dof zinc finger protein</fullName>
    </recommendedName>
</protein>
<keyword evidence="7 8" id="KW-0539">Nucleus</keyword>
<dbReference type="OMA" id="GAIQDMG"/>
<dbReference type="GO" id="GO:0005634">
    <property type="term" value="C:nucleus"/>
    <property type="evidence" value="ECO:0007669"/>
    <property type="project" value="UniProtKB-SubCell"/>
</dbReference>
<dbReference type="PROSITE" id="PS01361">
    <property type="entry name" value="ZF_DOF_1"/>
    <property type="match status" value="1"/>
</dbReference>
<dbReference type="AlphaFoldDB" id="A0A2C9URX5"/>
<dbReference type="GO" id="GO:0008270">
    <property type="term" value="F:zinc ion binding"/>
    <property type="evidence" value="ECO:0007669"/>
    <property type="project" value="UniProtKB-KW"/>
</dbReference>
<dbReference type="Pfam" id="PF02701">
    <property type="entry name" value="Zn_ribbon_Dof"/>
    <property type="match status" value="1"/>
</dbReference>
<evidence type="ECO:0000259" key="11">
    <source>
        <dbReference type="PROSITE" id="PS50884"/>
    </source>
</evidence>
<dbReference type="STRING" id="3983.A0A2C9URX5"/>
<keyword evidence="13" id="KW-1185">Reference proteome</keyword>
<comment type="subcellular location">
    <subcellularLocation>
        <location evidence="8 9">Nucleus</location>
    </subcellularLocation>
</comment>
<evidence type="ECO:0000256" key="2">
    <source>
        <dbReference type="ARBA" id="ARBA00022771"/>
    </source>
</evidence>
<dbReference type="Proteomes" id="UP000091857">
    <property type="component" value="Chromosome 13"/>
</dbReference>
<proteinExistence type="predicted"/>
<dbReference type="EMBL" id="CM004399">
    <property type="protein sequence ID" value="OAY33503.1"/>
    <property type="molecule type" value="Genomic_DNA"/>
</dbReference>
<evidence type="ECO:0000256" key="3">
    <source>
        <dbReference type="ARBA" id="ARBA00022833"/>
    </source>
</evidence>
<dbReference type="PANTHER" id="PTHR31992:SF313">
    <property type="entry name" value="DOF ZINC FINGER PROTEIN DOF5.7"/>
    <property type="match status" value="1"/>
</dbReference>
<evidence type="ECO:0000256" key="8">
    <source>
        <dbReference type="PROSITE-ProRule" id="PRU00071"/>
    </source>
</evidence>
<keyword evidence="2 8" id="KW-0863">Zinc-finger</keyword>
<evidence type="ECO:0000313" key="13">
    <source>
        <dbReference type="Proteomes" id="UP000091857"/>
    </source>
</evidence>